<dbReference type="GO" id="GO:0030288">
    <property type="term" value="C:outer membrane-bounded periplasmic space"/>
    <property type="evidence" value="ECO:0007669"/>
    <property type="project" value="UniProtKB-ARBA"/>
</dbReference>
<dbReference type="Gene3D" id="3.40.190.10">
    <property type="entry name" value="Periplasmic binding protein-like II"/>
    <property type="match status" value="1"/>
</dbReference>
<name>A0A859QJT1_9HYPH</name>
<keyword evidence="8" id="KW-1185">Reference proteome</keyword>
<feature type="transmembrane region" description="Helical" evidence="5">
    <location>
        <begin position="15"/>
        <end position="37"/>
    </location>
</feature>
<dbReference type="PANTHER" id="PTHR30290">
    <property type="entry name" value="PERIPLASMIC BINDING COMPONENT OF ABC TRANSPORTER"/>
    <property type="match status" value="1"/>
</dbReference>
<keyword evidence="4" id="KW-0732">Signal</keyword>
<dbReference type="EMBL" id="CP041241">
    <property type="protein sequence ID" value="QLL66242.1"/>
    <property type="molecule type" value="Genomic_DNA"/>
</dbReference>
<keyword evidence="3" id="KW-0813">Transport</keyword>
<organism evidence="7 8">
    <name type="scientific">Sinorhizobium mexicanum</name>
    <dbReference type="NCBI Taxonomy" id="375549"/>
    <lineage>
        <taxon>Bacteria</taxon>
        <taxon>Pseudomonadati</taxon>
        <taxon>Pseudomonadota</taxon>
        <taxon>Alphaproteobacteria</taxon>
        <taxon>Hyphomicrobiales</taxon>
        <taxon>Rhizobiaceae</taxon>
        <taxon>Sinorhizobium/Ensifer group</taxon>
        <taxon>Sinorhizobium</taxon>
    </lineage>
</organism>
<protein>
    <submittedName>
        <fullName evidence="7">ABC transporter substrate-binding protein</fullName>
    </submittedName>
</protein>
<keyword evidence="7" id="KW-0614">Plasmid</keyword>
<proteinExistence type="inferred from homology"/>
<dbReference type="InterPro" id="IPR030678">
    <property type="entry name" value="Peptide/Ni-bd"/>
</dbReference>
<dbReference type="Pfam" id="PF00496">
    <property type="entry name" value="SBP_bac_5"/>
    <property type="match status" value="1"/>
</dbReference>
<reference evidence="7 8" key="1">
    <citation type="submission" date="2019-06" db="EMBL/GenBank/DDBJ databases">
        <title>Complete genome sequence of Ensifer mexicanus ITTG R7 isolated from nodules of Acacia angustissima (Mill.) Kuntze.</title>
        <authorList>
            <person name="Rincon-Rosales R."/>
            <person name="Rogel M.A."/>
            <person name="Guerrero G."/>
            <person name="Rincon-Molina C.I."/>
            <person name="Lopez-Lopez A."/>
            <person name="Martinez-Romero E."/>
        </authorList>
    </citation>
    <scope>NUCLEOTIDE SEQUENCE [LARGE SCALE GENOMIC DNA]</scope>
    <source>
        <strain evidence="7 8">ITTG R7</strain>
        <plasmid evidence="8">pemeittgr7c</plasmid>
    </source>
</reference>
<evidence type="ECO:0000313" key="8">
    <source>
        <dbReference type="Proteomes" id="UP000510721"/>
    </source>
</evidence>
<dbReference type="AlphaFoldDB" id="A0A859QJT1"/>
<sequence length="519" mass="56184">MQTNHSDVTARPATLRLGVFLFGFAVALLALVIPGYAKEVLRIPYAIDIGTFDPDNGFEIDGISAINNVYEGLVEYAPGSTQIVGLLAKRWEISGDGLSYTFHLQDGVKFHDGTALTAQAVVGSLERRRDSGLVLSYMLGNVADISAPNDATVAIRLKHPQPSILHLLASAWGPKVISPQALNEHDKSDKATNWLGEHAVGTGPFKLAEFKRGEGYVLERNADYWGKRPYFDRIEIPVVPDIGQQILQLKAGELDVVPTNFPFAQLSHLPAELEVTAAPSMIQYALFIKPGSPLDNPEIRRAVLSAINPSIWVKDVFGPYAELSKSVYQNLMLDPTDPIEFPNDIDAAKAAIARLGEVNLVIGLHSTKATYARISDRLIVQLALIGVKATAHVLPPGAAFALKGDPNAPDALLTISSPDAAHPENQVRAFFTKDAPLNFYGRSLPEADAIVDVAGTKTDIAERNALYERAGHLYVEAGHVIPLVDVEDVVVHAKGLTDLGLRPAFPPGNIDFATVRWAR</sequence>
<evidence type="ECO:0000256" key="4">
    <source>
        <dbReference type="ARBA" id="ARBA00022729"/>
    </source>
</evidence>
<dbReference type="GO" id="GO:0043190">
    <property type="term" value="C:ATP-binding cassette (ABC) transporter complex"/>
    <property type="evidence" value="ECO:0007669"/>
    <property type="project" value="InterPro"/>
</dbReference>
<feature type="domain" description="Solute-binding protein family 5" evidence="6">
    <location>
        <begin position="83"/>
        <end position="434"/>
    </location>
</feature>
<dbReference type="PIRSF" id="PIRSF002741">
    <property type="entry name" value="MppA"/>
    <property type="match status" value="1"/>
</dbReference>
<dbReference type="KEGG" id="emx:FKV68_28830"/>
<dbReference type="CDD" id="cd00995">
    <property type="entry name" value="PBP2_NikA_DppA_OppA_like"/>
    <property type="match status" value="1"/>
</dbReference>
<evidence type="ECO:0000256" key="2">
    <source>
        <dbReference type="ARBA" id="ARBA00005695"/>
    </source>
</evidence>
<evidence type="ECO:0000259" key="6">
    <source>
        <dbReference type="Pfam" id="PF00496"/>
    </source>
</evidence>
<geneLocation type="plasmid" evidence="8">
    <name>pemeittgr7c</name>
</geneLocation>
<dbReference type="Proteomes" id="UP000510721">
    <property type="component" value="Plasmid pEmeITTGR7c"/>
</dbReference>
<accession>A0A859QJT1</accession>
<dbReference type="PANTHER" id="PTHR30290:SF9">
    <property type="entry name" value="OLIGOPEPTIDE-BINDING PROTEIN APPA"/>
    <property type="match status" value="1"/>
</dbReference>
<dbReference type="GO" id="GO:1904680">
    <property type="term" value="F:peptide transmembrane transporter activity"/>
    <property type="evidence" value="ECO:0007669"/>
    <property type="project" value="TreeGrafter"/>
</dbReference>
<evidence type="ECO:0000313" key="7">
    <source>
        <dbReference type="EMBL" id="QLL66242.1"/>
    </source>
</evidence>
<keyword evidence="5" id="KW-0812">Transmembrane</keyword>
<keyword evidence="5" id="KW-1133">Transmembrane helix</keyword>
<dbReference type="InterPro" id="IPR000914">
    <property type="entry name" value="SBP_5_dom"/>
</dbReference>
<evidence type="ECO:0000256" key="3">
    <source>
        <dbReference type="ARBA" id="ARBA00022448"/>
    </source>
</evidence>
<keyword evidence="5" id="KW-0472">Membrane</keyword>
<comment type="subcellular location">
    <subcellularLocation>
        <location evidence="1">Periplasm</location>
    </subcellularLocation>
</comment>
<dbReference type="Gene3D" id="3.10.105.10">
    <property type="entry name" value="Dipeptide-binding Protein, Domain 3"/>
    <property type="match status" value="1"/>
</dbReference>
<dbReference type="SUPFAM" id="SSF53850">
    <property type="entry name" value="Periplasmic binding protein-like II"/>
    <property type="match status" value="1"/>
</dbReference>
<evidence type="ECO:0000256" key="5">
    <source>
        <dbReference type="SAM" id="Phobius"/>
    </source>
</evidence>
<comment type="similarity">
    <text evidence="2">Belongs to the bacterial solute-binding protein 5 family.</text>
</comment>
<gene>
    <name evidence="7" type="ORF">FKV68_28830</name>
</gene>
<evidence type="ECO:0000256" key="1">
    <source>
        <dbReference type="ARBA" id="ARBA00004418"/>
    </source>
</evidence>
<dbReference type="GO" id="GO:0015833">
    <property type="term" value="P:peptide transport"/>
    <property type="evidence" value="ECO:0007669"/>
    <property type="project" value="TreeGrafter"/>
</dbReference>
<dbReference type="Gene3D" id="3.90.76.10">
    <property type="entry name" value="Dipeptide-binding Protein, Domain 1"/>
    <property type="match status" value="1"/>
</dbReference>
<dbReference type="InterPro" id="IPR039424">
    <property type="entry name" value="SBP_5"/>
</dbReference>